<evidence type="ECO:0000256" key="1">
    <source>
        <dbReference type="ARBA" id="ARBA00004173"/>
    </source>
</evidence>
<dbReference type="OMA" id="WLMTWIR"/>
<comment type="subcellular location">
    <subcellularLocation>
        <location evidence="1">Mitochondrion</location>
    </subcellularLocation>
</comment>
<dbReference type="InterPro" id="IPR013149">
    <property type="entry name" value="ADH-like_C"/>
</dbReference>
<protein>
    <recommendedName>
        <fullName evidence="11">enoyl-[acyl-carrier-protein] reductase</fullName>
        <ecNumber evidence="11">1.3.1.104</ecNumber>
    </recommendedName>
</protein>
<dbReference type="SUPFAM" id="SSF50129">
    <property type="entry name" value="GroES-like"/>
    <property type="match status" value="1"/>
</dbReference>
<dbReference type="HOGENOM" id="CLU_026673_17_0_1"/>
<dbReference type="PANTHER" id="PTHR43981">
    <property type="entry name" value="ENOYL-[ACYL-CARRIER-PROTEIN] REDUCTASE, MITOCHONDRIAL"/>
    <property type="match status" value="1"/>
</dbReference>
<evidence type="ECO:0000256" key="9">
    <source>
        <dbReference type="ARBA" id="ARBA00023128"/>
    </source>
</evidence>
<comment type="catalytic activity">
    <reaction evidence="12">
        <text>a 2,3-saturated acyl-[ACP] + NADP(+) = a (2E)-enoyl-[ACP] + NADPH + H(+)</text>
        <dbReference type="Rhea" id="RHEA:22564"/>
        <dbReference type="Rhea" id="RHEA-COMP:9925"/>
        <dbReference type="Rhea" id="RHEA-COMP:9926"/>
        <dbReference type="ChEBI" id="CHEBI:15378"/>
        <dbReference type="ChEBI" id="CHEBI:57783"/>
        <dbReference type="ChEBI" id="CHEBI:58349"/>
        <dbReference type="ChEBI" id="CHEBI:78784"/>
        <dbReference type="ChEBI" id="CHEBI:78785"/>
        <dbReference type="EC" id="1.3.1.104"/>
    </reaction>
</comment>
<reference evidence="14 15" key="1">
    <citation type="journal article" date="2009" name="Nature">
        <title>Evolution of pathogenicity and sexual reproduction in eight Candida genomes.</title>
        <authorList>
            <person name="Butler G."/>
            <person name="Rasmussen M.D."/>
            <person name="Lin M.F."/>
            <person name="Santos M.A."/>
            <person name="Sakthikumar S."/>
            <person name="Munro C.A."/>
            <person name="Rheinbay E."/>
            <person name="Grabherr M."/>
            <person name="Forche A."/>
            <person name="Reedy J.L."/>
            <person name="Agrafioti I."/>
            <person name="Arnaud M.B."/>
            <person name="Bates S."/>
            <person name="Brown A.J."/>
            <person name="Brunke S."/>
            <person name="Costanzo M.C."/>
            <person name="Fitzpatrick D.A."/>
            <person name="de Groot P.W."/>
            <person name="Harris D."/>
            <person name="Hoyer L.L."/>
            <person name="Hube B."/>
            <person name="Klis F.M."/>
            <person name="Kodira C."/>
            <person name="Lennard N."/>
            <person name="Logue M.E."/>
            <person name="Martin R."/>
            <person name="Neiman A.M."/>
            <person name="Nikolaou E."/>
            <person name="Quail M.A."/>
            <person name="Quinn J."/>
            <person name="Santos M.C."/>
            <person name="Schmitzberger F.F."/>
            <person name="Sherlock G."/>
            <person name="Shah P."/>
            <person name="Silverstein K.A."/>
            <person name="Skrzypek M.S."/>
            <person name="Soll D."/>
            <person name="Staggs R."/>
            <person name="Stansfield I."/>
            <person name="Stumpf M.P."/>
            <person name="Sudbery P.E."/>
            <person name="Srikantha T."/>
            <person name="Zeng Q."/>
            <person name="Berman J."/>
            <person name="Berriman M."/>
            <person name="Heitman J."/>
            <person name="Gow N.A."/>
            <person name="Lorenz M.C."/>
            <person name="Birren B.W."/>
            <person name="Kellis M."/>
            <person name="Cuomo C.A."/>
        </authorList>
    </citation>
    <scope>NUCLEOTIDE SEQUENCE [LARGE SCALE GENOMIC DNA]</scope>
    <source>
        <strain evidence="15">ATCC 11503 / BCRC 21390 / CBS 2605 / JCM 1781 / NBRC 1676 / NRRL YB-4239</strain>
    </source>
</reference>
<evidence type="ECO:0000256" key="2">
    <source>
        <dbReference type="ARBA" id="ARBA00010371"/>
    </source>
</evidence>
<dbReference type="STRING" id="379508.A5DSL4"/>
<keyword evidence="7" id="KW-0560">Oxidoreductase</keyword>
<feature type="domain" description="Enoyl reductase (ER)" evidence="13">
    <location>
        <begin position="62"/>
        <end position="383"/>
    </location>
</feature>
<evidence type="ECO:0000256" key="8">
    <source>
        <dbReference type="ARBA" id="ARBA00023098"/>
    </source>
</evidence>
<dbReference type="CDD" id="cd08290">
    <property type="entry name" value="ETR"/>
    <property type="match status" value="1"/>
</dbReference>
<evidence type="ECO:0000256" key="6">
    <source>
        <dbReference type="ARBA" id="ARBA00022946"/>
    </source>
</evidence>
<dbReference type="Gene3D" id="3.90.180.10">
    <property type="entry name" value="Medium-chain alcohol dehydrogenases, catalytic domain"/>
    <property type="match status" value="1"/>
</dbReference>
<accession>A5DSL4</accession>
<dbReference type="EMBL" id="CH981524">
    <property type="protein sequence ID" value="EDK42172.1"/>
    <property type="molecule type" value="Genomic_DNA"/>
</dbReference>
<organism evidence="14 15">
    <name type="scientific">Lodderomyces elongisporus (strain ATCC 11503 / CBS 2605 / JCM 1781 / NBRC 1676 / NRRL YB-4239)</name>
    <name type="common">Yeast</name>
    <name type="synonym">Saccharomyces elongisporus</name>
    <dbReference type="NCBI Taxonomy" id="379508"/>
    <lineage>
        <taxon>Eukaryota</taxon>
        <taxon>Fungi</taxon>
        <taxon>Dikarya</taxon>
        <taxon>Ascomycota</taxon>
        <taxon>Saccharomycotina</taxon>
        <taxon>Pichiomycetes</taxon>
        <taxon>Debaryomycetaceae</taxon>
        <taxon>Candida/Lodderomyces clade</taxon>
        <taxon>Lodderomyces</taxon>
    </lineage>
</organism>
<dbReference type="PANTHER" id="PTHR43981:SF2">
    <property type="entry name" value="ENOYL-[ACYL-CARRIER-PROTEIN] REDUCTASE, MITOCHONDRIAL"/>
    <property type="match status" value="1"/>
</dbReference>
<dbReference type="Proteomes" id="UP000001996">
    <property type="component" value="Unassembled WGS sequence"/>
</dbReference>
<evidence type="ECO:0000256" key="4">
    <source>
        <dbReference type="ARBA" id="ARBA00022832"/>
    </source>
</evidence>
<keyword evidence="4" id="KW-0276">Fatty acid metabolism</keyword>
<dbReference type="InterPro" id="IPR051034">
    <property type="entry name" value="Mito_Enoyl-ACP_Reductase"/>
</dbReference>
<dbReference type="Gene3D" id="3.40.50.720">
    <property type="entry name" value="NAD(P)-binding Rossmann-like Domain"/>
    <property type="match status" value="1"/>
</dbReference>
<proteinExistence type="inferred from homology"/>
<evidence type="ECO:0000256" key="7">
    <source>
        <dbReference type="ARBA" id="ARBA00023002"/>
    </source>
</evidence>
<dbReference type="VEuPathDB" id="FungiDB:LELG_00350"/>
<evidence type="ECO:0000256" key="10">
    <source>
        <dbReference type="ARBA" id="ARBA00023160"/>
    </source>
</evidence>
<evidence type="ECO:0000313" key="14">
    <source>
        <dbReference type="EMBL" id="EDK42172.1"/>
    </source>
</evidence>
<keyword evidence="15" id="KW-1185">Reference proteome</keyword>
<evidence type="ECO:0000259" key="13">
    <source>
        <dbReference type="SMART" id="SM00829"/>
    </source>
</evidence>
<comment type="similarity">
    <text evidence="2">Belongs to the zinc-containing alcohol dehydrogenase family. Quinone oxidoreductase subfamily.</text>
</comment>
<dbReference type="GeneID" id="5235363"/>
<evidence type="ECO:0000256" key="12">
    <source>
        <dbReference type="ARBA" id="ARBA00048843"/>
    </source>
</evidence>
<keyword evidence="6" id="KW-0809">Transit peptide</keyword>
<evidence type="ECO:0000256" key="11">
    <source>
        <dbReference type="ARBA" id="ARBA00038963"/>
    </source>
</evidence>
<keyword evidence="8" id="KW-0443">Lipid metabolism</keyword>
<dbReference type="InterPro" id="IPR020843">
    <property type="entry name" value="ER"/>
</dbReference>
<keyword evidence="5" id="KW-0521">NADP</keyword>
<keyword evidence="9" id="KW-0496">Mitochondrion</keyword>
<dbReference type="OrthoDB" id="7482721at2759"/>
<gene>
    <name evidence="14" type="ORF">LELG_00350</name>
</gene>
<evidence type="ECO:0000256" key="3">
    <source>
        <dbReference type="ARBA" id="ARBA00022516"/>
    </source>
</evidence>
<name>A5DSL4_LODEL</name>
<dbReference type="GO" id="GO:0005739">
    <property type="term" value="C:mitochondrion"/>
    <property type="evidence" value="ECO:0007669"/>
    <property type="project" value="UniProtKB-SubCell"/>
</dbReference>
<dbReference type="GO" id="GO:0141148">
    <property type="term" value="F:enoyl-[acyl-carrier-protein] reductase (NADPH) activity"/>
    <property type="evidence" value="ECO:0007669"/>
    <property type="project" value="UniProtKB-EC"/>
</dbReference>
<sequence length="400" mass="43784">MLIFKNLLKNPINNPLLLTSRVNTYITRYTLTYIRTNFTQAKMSTVEGTAATYTTPGSDFANVLKPTNFKIDFDAVKPSQLVLKALASPINPADLSQIVGGYNEPKRFTDLGTTPNDPVSVGGNEGVFKVVHVGSDAGSEFKVGDHVIPLLPSFGTWRSYATAEPKDLIKVNGISVDQASTISINPSTAYQILNQYVTDWDTKGGNDWIVQNSGNSQVSKFVIQLAKALYNVNVISVIRDGKPQEVTDELIKLGAKHVINESEFTKEDFDITKYTNGGNVRLALNGSSDPTVPSLVKSLSKNGTLVSFGVVGGTKIEYDARLQLFKNLSTRSFWLTANTYANPDLKKDTVEKLVEIYKTGKISDVPYNKVSYKAGQDLAKLVVDAIAESKKSGKQVIFYE</sequence>
<keyword evidence="10" id="KW-0275">Fatty acid biosynthesis</keyword>
<dbReference type="SMART" id="SM00829">
    <property type="entry name" value="PKS_ER"/>
    <property type="match status" value="1"/>
</dbReference>
<evidence type="ECO:0000313" key="15">
    <source>
        <dbReference type="Proteomes" id="UP000001996"/>
    </source>
</evidence>
<dbReference type="InterPro" id="IPR036291">
    <property type="entry name" value="NAD(P)-bd_dom_sf"/>
</dbReference>
<dbReference type="InterPro" id="IPR011032">
    <property type="entry name" value="GroES-like_sf"/>
</dbReference>
<keyword evidence="3" id="KW-0444">Lipid biosynthesis</keyword>
<evidence type="ECO:0000256" key="5">
    <source>
        <dbReference type="ARBA" id="ARBA00022857"/>
    </source>
</evidence>
<dbReference type="eggNOG" id="KOG0025">
    <property type="taxonomic scope" value="Eukaryota"/>
</dbReference>
<dbReference type="SUPFAM" id="SSF51735">
    <property type="entry name" value="NAD(P)-binding Rossmann-fold domains"/>
    <property type="match status" value="1"/>
</dbReference>
<dbReference type="EC" id="1.3.1.104" evidence="11"/>
<dbReference type="GO" id="GO:0006633">
    <property type="term" value="P:fatty acid biosynthetic process"/>
    <property type="evidence" value="ECO:0007669"/>
    <property type="project" value="UniProtKB-KW"/>
</dbReference>
<dbReference type="AlphaFoldDB" id="A5DSL4"/>
<dbReference type="Pfam" id="PF00107">
    <property type="entry name" value="ADH_zinc_N"/>
    <property type="match status" value="1"/>
</dbReference>
<dbReference type="InParanoid" id="A5DSL4"/>
<dbReference type="KEGG" id="lel:PVL30_000344"/>